<name>A0ABW3T8E6_9CAUL</name>
<dbReference type="RefSeq" id="WP_374347065.1">
    <property type="nucleotide sequence ID" value="NZ_JBHTLQ010000096.1"/>
</dbReference>
<organism evidence="1 2">
    <name type="scientific">Phenylobacterium conjunctum</name>
    <dbReference type="NCBI Taxonomy" id="1298959"/>
    <lineage>
        <taxon>Bacteria</taxon>
        <taxon>Pseudomonadati</taxon>
        <taxon>Pseudomonadota</taxon>
        <taxon>Alphaproteobacteria</taxon>
        <taxon>Caulobacterales</taxon>
        <taxon>Caulobacteraceae</taxon>
        <taxon>Phenylobacterium</taxon>
    </lineage>
</organism>
<protein>
    <submittedName>
        <fullName evidence="1">Uncharacterized protein</fullName>
    </submittedName>
</protein>
<accession>A0ABW3T8E6</accession>
<sequence length="122" mass="13610">MNDVVLDLEAPKFAPSSLSRRFEALSFEAVTRMGQELYAEDPLLHINQPGRARRLAALIRAKAPTLNAAQFVATRFGGAPHEVLVSFRQVASSVMDELFEAQDEGELDTLQTDRQVWRRLAA</sequence>
<dbReference type="Proteomes" id="UP001597216">
    <property type="component" value="Unassembled WGS sequence"/>
</dbReference>
<comment type="caution">
    <text evidence="1">The sequence shown here is derived from an EMBL/GenBank/DDBJ whole genome shotgun (WGS) entry which is preliminary data.</text>
</comment>
<evidence type="ECO:0000313" key="1">
    <source>
        <dbReference type="EMBL" id="MFD1192955.1"/>
    </source>
</evidence>
<reference evidence="2" key="1">
    <citation type="journal article" date="2019" name="Int. J. Syst. Evol. Microbiol.">
        <title>The Global Catalogue of Microorganisms (GCM) 10K type strain sequencing project: providing services to taxonomists for standard genome sequencing and annotation.</title>
        <authorList>
            <consortium name="The Broad Institute Genomics Platform"/>
            <consortium name="The Broad Institute Genome Sequencing Center for Infectious Disease"/>
            <person name="Wu L."/>
            <person name="Ma J."/>
        </authorList>
    </citation>
    <scope>NUCLEOTIDE SEQUENCE [LARGE SCALE GENOMIC DNA]</scope>
    <source>
        <strain evidence="2">CCUG 55074</strain>
    </source>
</reference>
<evidence type="ECO:0000313" key="2">
    <source>
        <dbReference type="Proteomes" id="UP001597216"/>
    </source>
</evidence>
<gene>
    <name evidence="1" type="ORF">ACFQ27_20370</name>
</gene>
<keyword evidence="2" id="KW-1185">Reference proteome</keyword>
<proteinExistence type="predicted"/>
<dbReference type="EMBL" id="JBHTLQ010000096">
    <property type="protein sequence ID" value="MFD1192955.1"/>
    <property type="molecule type" value="Genomic_DNA"/>
</dbReference>